<sequence length="384" mass="42784">MENQFFEGGLYLMALGAAAAAVRYLPRYVFDRFFTASFYTMDTEFVRWMGEWLAETSYGRSCRRLSGFVAYEGERDEPRAVLEPGLGVHVFRYENRWCLLHQTLEEVGYAGAKARTITLRALGRDPSPIRALVHDVVDAAMLRRRGKQVAYINNQNGGWSQIRVGEPRPLESVVLRPGLMDEIVDDVDWFRNARSWHVERGLPYRRGYLLVGPPGNGKSSLVQAIAGHYQMPLYVLTLSQGDDFNDATLARAMAQLPGRSLVVLEDIEKIDFGTDTSVTLAGLLNTIDGPLASEGRLLVITANDADLLPAPLVRAGRIDQRWEIEGPGPEQVRDLFLRFFPVAAREADEYAGVVEGNGTSMAAIQQHLARAQSPEDAIRQQPTA</sequence>
<protein>
    <recommendedName>
        <fullName evidence="15">AAA+ ATPase domain-containing protein</fullName>
    </recommendedName>
</protein>
<dbReference type="Pfam" id="PF00004">
    <property type="entry name" value="AAA"/>
    <property type="match status" value="1"/>
</dbReference>
<evidence type="ECO:0008006" key="15">
    <source>
        <dbReference type="Google" id="ProtNLM"/>
    </source>
</evidence>
<keyword evidence="7" id="KW-0067">ATP-binding</keyword>
<evidence type="ECO:0000256" key="1">
    <source>
        <dbReference type="ARBA" id="ARBA00004434"/>
    </source>
</evidence>
<comment type="subcellular location">
    <subcellularLocation>
        <location evidence="1">Mitochondrion inner membrane</location>
        <topology evidence="1">Single-pass membrane protein</topology>
    </subcellularLocation>
</comment>
<dbReference type="Pfam" id="PF25426">
    <property type="entry name" value="AAA_lid_BCS1"/>
    <property type="match status" value="1"/>
</dbReference>
<keyword evidence="6" id="KW-0378">Hydrolase</keyword>
<feature type="domain" description="AAA+ ATPase" evidence="12">
    <location>
        <begin position="204"/>
        <end position="328"/>
    </location>
</feature>
<name>A0A0F9MGX1_9ZZZZ</name>
<evidence type="ECO:0000259" key="12">
    <source>
        <dbReference type="SMART" id="SM00382"/>
    </source>
</evidence>
<dbReference type="InterPro" id="IPR027417">
    <property type="entry name" value="P-loop_NTPase"/>
</dbReference>
<dbReference type="EMBL" id="LAZR01008897">
    <property type="protein sequence ID" value="KKM75900.1"/>
    <property type="molecule type" value="Genomic_DNA"/>
</dbReference>
<dbReference type="AlphaFoldDB" id="A0A0F9MGX1"/>
<keyword evidence="4" id="KW-0547">Nucleotide-binding</keyword>
<dbReference type="GO" id="GO:0016887">
    <property type="term" value="F:ATP hydrolysis activity"/>
    <property type="evidence" value="ECO:0007669"/>
    <property type="project" value="InterPro"/>
</dbReference>
<comment type="caution">
    <text evidence="14">The sequence shown here is derived from an EMBL/GenBank/DDBJ whole genome shotgun (WGS) entry which is preliminary data.</text>
</comment>
<evidence type="ECO:0000256" key="3">
    <source>
        <dbReference type="ARBA" id="ARBA00022692"/>
    </source>
</evidence>
<dbReference type="Gene3D" id="3.40.50.300">
    <property type="entry name" value="P-loop containing nucleotide triphosphate hydrolases"/>
    <property type="match status" value="1"/>
</dbReference>
<evidence type="ECO:0000256" key="9">
    <source>
        <dbReference type="ARBA" id="ARBA00023128"/>
    </source>
</evidence>
<dbReference type="InterPro" id="IPR003959">
    <property type="entry name" value="ATPase_AAA_core"/>
</dbReference>
<keyword evidence="5" id="KW-0999">Mitochondrion inner membrane</keyword>
<dbReference type="PANTHER" id="PTHR23070">
    <property type="entry name" value="BCS1 AAA-TYPE ATPASE"/>
    <property type="match status" value="1"/>
</dbReference>
<dbReference type="InterPro" id="IPR057495">
    <property type="entry name" value="AAA_lid_BCS1"/>
</dbReference>
<dbReference type="GO" id="GO:0005743">
    <property type="term" value="C:mitochondrial inner membrane"/>
    <property type="evidence" value="ECO:0007669"/>
    <property type="project" value="UniProtKB-SubCell"/>
</dbReference>
<dbReference type="SMART" id="SM00382">
    <property type="entry name" value="AAA"/>
    <property type="match status" value="1"/>
</dbReference>
<evidence type="ECO:0000313" key="14">
    <source>
        <dbReference type="EMBL" id="KKM75900.1"/>
    </source>
</evidence>
<keyword evidence="9" id="KW-0496">Mitochondrion</keyword>
<keyword evidence="10" id="KW-0472">Membrane</keyword>
<evidence type="ECO:0000256" key="8">
    <source>
        <dbReference type="ARBA" id="ARBA00022989"/>
    </source>
</evidence>
<gene>
    <name evidence="14" type="ORF">LCGC14_1385600</name>
</gene>
<dbReference type="Pfam" id="PF08740">
    <property type="entry name" value="BCS1_N"/>
    <property type="match status" value="1"/>
</dbReference>
<keyword evidence="3" id="KW-0812">Transmembrane</keyword>
<dbReference type="InterPro" id="IPR014851">
    <property type="entry name" value="BCS1_N"/>
</dbReference>
<keyword evidence="8" id="KW-1133">Transmembrane helix</keyword>
<dbReference type="GO" id="GO:0005524">
    <property type="term" value="F:ATP binding"/>
    <property type="evidence" value="ECO:0007669"/>
    <property type="project" value="UniProtKB-KW"/>
</dbReference>
<evidence type="ECO:0000256" key="5">
    <source>
        <dbReference type="ARBA" id="ARBA00022792"/>
    </source>
</evidence>
<evidence type="ECO:0000259" key="13">
    <source>
        <dbReference type="SMART" id="SM01024"/>
    </source>
</evidence>
<dbReference type="InterPro" id="IPR003593">
    <property type="entry name" value="AAA+_ATPase"/>
</dbReference>
<evidence type="ECO:0000256" key="6">
    <source>
        <dbReference type="ARBA" id="ARBA00022801"/>
    </source>
</evidence>
<proteinExistence type="inferred from homology"/>
<organism evidence="14">
    <name type="scientific">marine sediment metagenome</name>
    <dbReference type="NCBI Taxonomy" id="412755"/>
    <lineage>
        <taxon>unclassified sequences</taxon>
        <taxon>metagenomes</taxon>
        <taxon>ecological metagenomes</taxon>
    </lineage>
</organism>
<evidence type="ECO:0000256" key="2">
    <source>
        <dbReference type="ARBA" id="ARBA00007448"/>
    </source>
</evidence>
<comment type="catalytic activity">
    <reaction evidence="11">
        <text>ATP + H2O = ADP + phosphate + H(+)</text>
        <dbReference type="Rhea" id="RHEA:13065"/>
        <dbReference type="ChEBI" id="CHEBI:15377"/>
        <dbReference type="ChEBI" id="CHEBI:15378"/>
        <dbReference type="ChEBI" id="CHEBI:30616"/>
        <dbReference type="ChEBI" id="CHEBI:43474"/>
        <dbReference type="ChEBI" id="CHEBI:456216"/>
    </reaction>
    <physiologicalReaction direction="left-to-right" evidence="11">
        <dbReference type="Rhea" id="RHEA:13066"/>
    </physiologicalReaction>
</comment>
<dbReference type="InterPro" id="IPR050747">
    <property type="entry name" value="Mitochondrial_chaperone_BCS1"/>
</dbReference>
<dbReference type="SUPFAM" id="SSF52540">
    <property type="entry name" value="P-loop containing nucleoside triphosphate hydrolases"/>
    <property type="match status" value="1"/>
</dbReference>
<evidence type="ECO:0000256" key="4">
    <source>
        <dbReference type="ARBA" id="ARBA00022741"/>
    </source>
</evidence>
<evidence type="ECO:0000256" key="10">
    <source>
        <dbReference type="ARBA" id="ARBA00023136"/>
    </source>
</evidence>
<dbReference type="SMART" id="SM01024">
    <property type="entry name" value="BCS1_N"/>
    <property type="match status" value="1"/>
</dbReference>
<evidence type="ECO:0000256" key="11">
    <source>
        <dbReference type="ARBA" id="ARBA00048778"/>
    </source>
</evidence>
<evidence type="ECO:0000256" key="7">
    <source>
        <dbReference type="ARBA" id="ARBA00022840"/>
    </source>
</evidence>
<reference evidence="14" key="1">
    <citation type="journal article" date="2015" name="Nature">
        <title>Complex archaea that bridge the gap between prokaryotes and eukaryotes.</title>
        <authorList>
            <person name="Spang A."/>
            <person name="Saw J.H."/>
            <person name="Jorgensen S.L."/>
            <person name="Zaremba-Niedzwiedzka K."/>
            <person name="Martijn J."/>
            <person name="Lind A.E."/>
            <person name="van Eijk R."/>
            <person name="Schleper C."/>
            <person name="Guy L."/>
            <person name="Ettema T.J."/>
        </authorList>
    </citation>
    <scope>NUCLEOTIDE SEQUENCE</scope>
</reference>
<feature type="domain" description="BCS1 N-terminal" evidence="13">
    <location>
        <begin position="13"/>
        <end position="173"/>
    </location>
</feature>
<comment type="similarity">
    <text evidence="2">Belongs to the AAA ATPase family. BCS1 subfamily.</text>
</comment>
<accession>A0A0F9MGX1</accession>